<evidence type="ECO:0000313" key="2">
    <source>
        <dbReference type="EMBL" id="VDD86897.1"/>
    </source>
</evidence>
<dbReference type="WBParaSite" id="EVEC_0000233201-mRNA-1">
    <property type="protein sequence ID" value="EVEC_0000233201-mRNA-1"/>
    <property type="gene ID" value="EVEC_0000233201"/>
</dbReference>
<evidence type="ECO:0000313" key="3">
    <source>
        <dbReference type="Proteomes" id="UP000274131"/>
    </source>
</evidence>
<reference evidence="2 3" key="2">
    <citation type="submission" date="2018-10" db="EMBL/GenBank/DDBJ databases">
        <authorList>
            <consortium name="Pathogen Informatics"/>
        </authorList>
    </citation>
    <scope>NUCLEOTIDE SEQUENCE [LARGE SCALE GENOMIC DNA]</scope>
</reference>
<organism evidence="4">
    <name type="scientific">Enterobius vermicularis</name>
    <name type="common">Human pinworm</name>
    <dbReference type="NCBI Taxonomy" id="51028"/>
    <lineage>
        <taxon>Eukaryota</taxon>
        <taxon>Metazoa</taxon>
        <taxon>Ecdysozoa</taxon>
        <taxon>Nematoda</taxon>
        <taxon>Chromadorea</taxon>
        <taxon>Rhabditida</taxon>
        <taxon>Spirurina</taxon>
        <taxon>Oxyuridomorpha</taxon>
        <taxon>Oxyuroidea</taxon>
        <taxon>Oxyuridae</taxon>
        <taxon>Enterobius</taxon>
    </lineage>
</organism>
<reference evidence="4" key="1">
    <citation type="submission" date="2017-02" db="UniProtKB">
        <authorList>
            <consortium name="WormBaseParasite"/>
        </authorList>
    </citation>
    <scope>IDENTIFICATION</scope>
</reference>
<dbReference type="EMBL" id="UXUI01007308">
    <property type="protein sequence ID" value="VDD86897.1"/>
    <property type="molecule type" value="Genomic_DNA"/>
</dbReference>
<protein>
    <submittedName>
        <fullName evidence="2 4">Uncharacterized protein</fullName>
    </submittedName>
</protein>
<gene>
    <name evidence="2" type="ORF">EVEC_LOCUS2040</name>
</gene>
<keyword evidence="3" id="KW-1185">Reference proteome</keyword>
<feature type="compositionally biased region" description="Basic and acidic residues" evidence="1">
    <location>
        <begin position="1"/>
        <end position="16"/>
    </location>
</feature>
<dbReference type="AlphaFoldDB" id="A0A0N4UXQ9"/>
<evidence type="ECO:0000256" key="1">
    <source>
        <dbReference type="SAM" id="MobiDB-lite"/>
    </source>
</evidence>
<proteinExistence type="predicted"/>
<evidence type="ECO:0000313" key="4">
    <source>
        <dbReference type="WBParaSite" id="EVEC_0000233201-mRNA-1"/>
    </source>
</evidence>
<dbReference type="Proteomes" id="UP000274131">
    <property type="component" value="Unassembled WGS sequence"/>
</dbReference>
<sequence length="111" mass="13453">MMEEGRMTRKETNKEETGDEGEWEKKETMKVHWSIWYLLKRQEWEERKRRYAEFIKPTVGPVSFYGSSRNAQSVRSLPFRHILLDLKGHHGHLHRHHRCLYISVLTAIHRI</sequence>
<feature type="region of interest" description="Disordered" evidence="1">
    <location>
        <begin position="1"/>
        <end position="23"/>
    </location>
</feature>
<name>A0A0N4UXQ9_ENTVE</name>
<accession>A0A0N4UXQ9</accession>